<gene>
    <name evidence="1" type="primary">lpxC_2</name>
    <name evidence="1" type="ORF">NCTC8009_07425</name>
</gene>
<dbReference type="EC" id="3.5.1.-" evidence="1"/>
<dbReference type="AlphaFoldDB" id="A0A2X3K5T5"/>
<dbReference type="GO" id="GO:0103117">
    <property type="term" value="F:UDP-3-O-acyl-N-acetylglucosamine deacetylase activity"/>
    <property type="evidence" value="ECO:0007669"/>
    <property type="project" value="InterPro"/>
</dbReference>
<dbReference type="Proteomes" id="UP000250991">
    <property type="component" value="Unassembled WGS sequence"/>
</dbReference>
<dbReference type="Gene3D" id="3.30.230.20">
    <property type="entry name" value="lpxc deacetylase, domain 1"/>
    <property type="match status" value="1"/>
</dbReference>
<protein>
    <submittedName>
        <fullName evidence="1">UDP-3-O-[3-hydroxymyristoyl] N-acetylglucosamine deacetylase</fullName>
        <ecNumber evidence="1">3.5.1.-</ecNumber>
    </submittedName>
</protein>
<organism evidence="1 2">
    <name type="scientific">Escherichia coli</name>
    <dbReference type="NCBI Taxonomy" id="562"/>
    <lineage>
        <taxon>Bacteria</taxon>
        <taxon>Pseudomonadati</taxon>
        <taxon>Pseudomonadota</taxon>
        <taxon>Gammaproteobacteria</taxon>
        <taxon>Enterobacterales</taxon>
        <taxon>Enterobacteriaceae</taxon>
        <taxon>Escherichia</taxon>
    </lineage>
</organism>
<dbReference type="InterPro" id="IPR015870">
    <property type="entry name" value="UDP-acyl_N-AcGlcN_deAcase_N"/>
</dbReference>
<proteinExistence type="predicted"/>
<dbReference type="PANTHER" id="PTHR33694:SF1">
    <property type="entry name" value="UDP-3-O-ACYL-N-ACETYLGLUCOSAMINE DEACETYLASE 1, MITOCHONDRIAL-RELATED"/>
    <property type="match status" value="1"/>
</dbReference>
<accession>A0A2X3K5T5</accession>
<dbReference type="Pfam" id="PF03331">
    <property type="entry name" value="LpxC"/>
    <property type="match status" value="1"/>
</dbReference>
<dbReference type="SUPFAM" id="SSF54211">
    <property type="entry name" value="Ribosomal protein S5 domain 2-like"/>
    <property type="match status" value="1"/>
</dbReference>
<dbReference type="PANTHER" id="PTHR33694">
    <property type="entry name" value="UDP-3-O-ACYL-N-ACETYLGLUCOSAMINE DEACETYLASE 1, MITOCHONDRIAL-RELATED"/>
    <property type="match status" value="1"/>
</dbReference>
<dbReference type="InterPro" id="IPR020568">
    <property type="entry name" value="Ribosomal_Su5_D2-typ_SF"/>
</dbReference>
<dbReference type="GO" id="GO:0016020">
    <property type="term" value="C:membrane"/>
    <property type="evidence" value="ECO:0007669"/>
    <property type="project" value="GOC"/>
</dbReference>
<dbReference type="EMBL" id="UARW01000010">
    <property type="protein sequence ID" value="SQD06817.1"/>
    <property type="molecule type" value="Genomic_DNA"/>
</dbReference>
<reference evidence="1 2" key="1">
    <citation type="submission" date="2018-06" db="EMBL/GenBank/DDBJ databases">
        <authorList>
            <consortium name="Pathogen Informatics"/>
            <person name="Doyle S."/>
        </authorList>
    </citation>
    <scope>NUCLEOTIDE SEQUENCE [LARGE SCALE GENOMIC DNA]</scope>
    <source>
        <strain evidence="1 2">NCTC8009</strain>
    </source>
</reference>
<evidence type="ECO:0000313" key="1">
    <source>
        <dbReference type="EMBL" id="SQD06817.1"/>
    </source>
</evidence>
<sequence length="82" mass="9112">MLCTCLVNEHDVRISTVEHLNAALAGLGIDNIVIEVNAPEIPIMDGSAAPFVYLLLDAGIDELNCAKKFVRIKRDCSCRRWR</sequence>
<dbReference type="GO" id="GO:0009245">
    <property type="term" value="P:lipid A biosynthetic process"/>
    <property type="evidence" value="ECO:0007669"/>
    <property type="project" value="InterPro"/>
</dbReference>
<keyword evidence="1" id="KW-0378">Hydrolase</keyword>
<evidence type="ECO:0000313" key="2">
    <source>
        <dbReference type="Proteomes" id="UP000250991"/>
    </source>
</evidence>
<name>A0A2X3K5T5_ECOLX</name>
<dbReference type="InterPro" id="IPR004463">
    <property type="entry name" value="UDP-acyl_GlcNac_deAcase"/>
</dbReference>